<dbReference type="STRING" id="1754192.A0A1Y1XAJ6"/>
<feature type="compositionally biased region" description="Basic and acidic residues" evidence="9">
    <location>
        <begin position="46"/>
        <end position="64"/>
    </location>
</feature>
<comment type="subcellular location">
    <subcellularLocation>
        <location evidence="1 8">Nucleus</location>
    </subcellularLocation>
</comment>
<dbReference type="SUPFAM" id="SSF48019">
    <property type="entry name" value="post-AAA+ oligomerization domain-like"/>
    <property type="match status" value="1"/>
</dbReference>
<comment type="caution">
    <text evidence="11">The sequence shown here is derived from an EMBL/GenBank/DDBJ whole genome shotgun (WGS) entry which is preliminary data.</text>
</comment>
<dbReference type="Pfam" id="PF03215">
    <property type="entry name" value="Rad17"/>
    <property type="match status" value="1"/>
</dbReference>
<dbReference type="GO" id="GO:0003682">
    <property type="term" value="F:chromatin binding"/>
    <property type="evidence" value="ECO:0007669"/>
    <property type="project" value="EnsemblFungi"/>
</dbReference>
<keyword evidence="5 8" id="KW-0547">Nucleotide-binding</keyword>
<evidence type="ECO:0000256" key="6">
    <source>
        <dbReference type="ARBA" id="ARBA00022840"/>
    </source>
</evidence>
<dbReference type="PANTHER" id="PTHR23389:SF6">
    <property type="entry name" value="REPLICATION FACTOR C SUBUNIT 1"/>
    <property type="match status" value="1"/>
</dbReference>
<feature type="compositionally biased region" description="Acidic residues" evidence="9">
    <location>
        <begin position="853"/>
        <end position="869"/>
    </location>
</feature>
<dbReference type="GO" id="GO:0003689">
    <property type="term" value="F:DNA clamp loader activity"/>
    <property type="evidence" value="ECO:0007669"/>
    <property type="project" value="UniProtKB-UniRule"/>
</dbReference>
<feature type="compositionally biased region" description="Basic and acidic residues" evidence="9">
    <location>
        <begin position="126"/>
        <end position="136"/>
    </location>
</feature>
<dbReference type="FunFam" id="3.40.50.300:FF:000395">
    <property type="entry name" value="Replication factor C subunit 1"/>
    <property type="match status" value="1"/>
</dbReference>
<feature type="region of interest" description="Disordered" evidence="9">
    <location>
        <begin position="97"/>
        <end position="161"/>
    </location>
</feature>
<keyword evidence="4 8" id="KW-0235">DNA replication</keyword>
<reference evidence="11 12" key="1">
    <citation type="submission" date="2016-08" db="EMBL/GenBank/DDBJ databases">
        <title>A Parts List for Fungal Cellulosomes Revealed by Comparative Genomics.</title>
        <authorList>
            <consortium name="DOE Joint Genome Institute"/>
            <person name="Haitjema C.H."/>
            <person name="Gilmore S.P."/>
            <person name="Henske J.K."/>
            <person name="Solomon K.V."/>
            <person name="De Groot R."/>
            <person name="Kuo A."/>
            <person name="Mondo S.J."/>
            <person name="Salamov A.A."/>
            <person name="Labutti K."/>
            <person name="Zhao Z."/>
            <person name="Chiniquy J."/>
            <person name="Barry K."/>
            <person name="Brewer H.M."/>
            <person name="Purvine S.O."/>
            <person name="Wright A.T."/>
            <person name="Boxma B."/>
            <person name="Van Alen T."/>
            <person name="Hackstein J.H."/>
            <person name="Baker S.E."/>
            <person name="Grigoriev I.V."/>
            <person name="O'Malley M.A."/>
        </authorList>
    </citation>
    <scope>NUCLEOTIDE SEQUENCE [LARGE SCALE GENOMIC DNA]</scope>
    <source>
        <strain evidence="11 12">S4</strain>
    </source>
</reference>
<sequence length="911" mass="103173">MDIRNYFNPVTNKSKRKKDNEQSKKEDDDSNKRVKVVDPTTFFTKNKNEEKKKEKSTIEIKDSPSNENLSKKVRGKTDIDKNKDNVIIIDDSVESKKITNKKKTNSSKEVKGMSESIVKKRASTSKFKENKDKEADLANNKAVETKQKEEQEEEEKPKKKFNYRAYLAKKSAGPKAPGSKVIPKGKENCLLGMTFVFTGDLSSISREDATDLVKRYGGRVTGAPSSKTTYLVVGEDPGASKLEKAKKHNIKQIDEDGLLNLIGSSLNEDDEQESKDDIDIVETNKPEHIKKPLPTSSKKSEKLSEKLPEKPQSLSSIINRKSGKMRKEVKIDKMDIDEDIKYRNNDSLLWVDKYKPKNVNEIIGHKTNIDRIRSWLKDWKSGAIFKKDSPKALLLSGPPGIGKTTAAILCSEAEGFKPIEFNASDARSKNILKNTLSDLIGNHTMTEYFNKNSKPNTKINNDINNVIIMDEVDGMSSGDRGGNAELIQMIKKTKTPIICICNDRQSPKIRTLANYTMDLRFRRPDAAAIMKRIGPICQKENLQFLPNSIEQIIQSTQSDIRQVLNSLATYRLKATRITYDDSKELVKKSEKDFSQNPFSLVQKFFNLSEYRSASFADRMDYFFEDYELMPLMIQENYLQISPILAKNERGKVDPVKALNLISEASDSIAYGDIINNTLRRTNNWSLLSVQGSFSCARPSYFVHGLATGQYNFPGWLGQNSKAGKYKRCLHEIYSHSCQKISSNLNEFRQEYIPSLTQSLLNPILKNGVDGVPDVIEEMDSYFISKEDFDMIMEMGVGDKSGEKMLKKIDSNTKRTFTRLYNKESHPTSFIAPITVNKKVKVEKVVPDAEEIIDNDENIDDNEDENEEDILNDKVLSAAGVKNKTKSKAKTTSKRASTSSATTKRKTMKRKK</sequence>
<dbReference type="Pfam" id="PF00533">
    <property type="entry name" value="BRCT"/>
    <property type="match status" value="1"/>
</dbReference>
<evidence type="ECO:0000256" key="9">
    <source>
        <dbReference type="SAM" id="MobiDB-lite"/>
    </source>
</evidence>
<dbReference type="SMART" id="SM00382">
    <property type="entry name" value="AAA"/>
    <property type="match status" value="1"/>
</dbReference>
<feature type="compositionally biased region" description="Basic residues" evidence="9">
    <location>
        <begin position="882"/>
        <end position="892"/>
    </location>
</feature>
<dbReference type="FunFam" id="3.40.50.10190:FF:000001">
    <property type="entry name" value="Replication factor C subunit 1"/>
    <property type="match status" value="1"/>
</dbReference>
<dbReference type="Pfam" id="PF25361">
    <property type="entry name" value="AAA_lid_RFC1"/>
    <property type="match status" value="1"/>
</dbReference>
<dbReference type="CDD" id="cd17752">
    <property type="entry name" value="BRCT_RFC1"/>
    <property type="match status" value="1"/>
</dbReference>
<feature type="compositionally biased region" description="Basic and acidic residues" evidence="9">
    <location>
        <begin position="18"/>
        <end position="36"/>
    </location>
</feature>
<dbReference type="GO" id="GO:0005524">
    <property type="term" value="F:ATP binding"/>
    <property type="evidence" value="ECO:0007669"/>
    <property type="project" value="UniProtKB-UniRule"/>
</dbReference>
<evidence type="ECO:0000256" key="4">
    <source>
        <dbReference type="ARBA" id="ARBA00022705"/>
    </source>
</evidence>
<feature type="region of interest" description="Disordered" evidence="9">
    <location>
        <begin position="1"/>
        <end position="80"/>
    </location>
</feature>
<feature type="compositionally biased region" description="Basic and acidic residues" evidence="9">
    <location>
        <begin position="275"/>
        <end position="290"/>
    </location>
</feature>
<dbReference type="GO" id="GO:0006272">
    <property type="term" value="P:leading strand elongation"/>
    <property type="evidence" value="ECO:0007669"/>
    <property type="project" value="EnsemblFungi"/>
</dbReference>
<dbReference type="GO" id="GO:0006298">
    <property type="term" value="P:mismatch repair"/>
    <property type="evidence" value="ECO:0007669"/>
    <property type="project" value="EnsemblFungi"/>
</dbReference>
<dbReference type="SMART" id="SM00292">
    <property type="entry name" value="BRCT"/>
    <property type="match status" value="1"/>
</dbReference>
<dbReference type="SUPFAM" id="SSF52540">
    <property type="entry name" value="P-loop containing nucleoside triphosphate hydrolases"/>
    <property type="match status" value="1"/>
</dbReference>
<comment type="similarity">
    <text evidence="2 8">Belongs to the activator 1 large subunit family.</text>
</comment>
<name>A0A1Y1XAJ6_9FUNG</name>
<dbReference type="GO" id="GO:0070914">
    <property type="term" value="P:UV-damage excision repair"/>
    <property type="evidence" value="ECO:0007669"/>
    <property type="project" value="EnsemblFungi"/>
</dbReference>
<dbReference type="GO" id="GO:0005663">
    <property type="term" value="C:DNA replication factor C complex"/>
    <property type="evidence" value="ECO:0007669"/>
    <property type="project" value="EnsemblFungi"/>
</dbReference>
<feature type="region of interest" description="Disordered" evidence="9">
    <location>
        <begin position="266"/>
        <end position="313"/>
    </location>
</feature>
<dbReference type="InterPro" id="IPR013725">
    <property type="entry name" value="DNA_replication_fac_RFC1_C"/>
</dbReference>
<keyword evidence="6 8" id="KW-0067">ATP-binding</keyword>
<dbReference type="GO" id="GO:1902983">
    <property type="term" value="P:DNA strand elongation involved in mitotic DNA replication"/>
    <property type="evidence" value="ECO:0007669"/>
    <property type="project" value="EnsemblFungi"/>
</dbReference>
<dbReference type="OrthoDB" id="446168at2759"/>
<dbReference type="Gene3D" id="3.40.50.10190">
    <property type="entry name" value="BRCT domain"/>
    <property type="match status" value="1"/>
</dbReference>
<dbReference type="InterPro" id="IPR027417">
    <property type="entry name" value="P-loop_NTPase"/>
</dbReference>
<dbReference type="Gene3D" id="1.10.8.60">
    <property type="match status" value="1"/>
</dbReference>
<dbReference type="Gene3D" id="1.20.272.10">
    <property type="match status" value="1"/>
</dbReference>
<dbReference type="CDD" id="cd18140">
    <property type="entry name" value="HLD_clamp_RFC"/>
    <property type="match status" value="1"/>
</dbReference>
<evidence type="ECO:0000256" key="7">
    <source>
        <dbReference type="ARBA" id="ARBA00023242"/>
    </source>
</evidence>
<dbReference type="InterPro" id="IPR001357">
    <property type="entry name" value="BRCT_dom"/>
</dbReference>
<dbReference type="SUPFAM" id="SSF52113">
    <property type="entry name" value="BRCT domain"/>
    <property type="match status" value="1"/>
</dbReference>
<feature type="compositionally biased region" description="Basic residues" evidence="9">
    <location>
        <begin position="902"/>
        <end position="911"/>
    </location>
</feature>
<dbReference type="PIRSF" id="PIRSF036578">
    <property type="entry name" value="RFC1"/>
    <property type="match status" value="1"/>
</dbReference>
<evidence type="ECO:0000256" key="3">
    <source>
        <dbReference type="ARBA" id="ARBA00020401"/>
    </source>
</evidence>
<dbReference type="PANTHER" id="PTHR23389">
    <property type="entry name" value="CHROMOSOME TRANSMISSION FIDELITY FACTOR 18"/>
    <property type="match status" value="1"/>
</dbReference>
<evidence type="ECO:0000256" key="2">
    <source>
        <dbReference type="ARBA" id="ARBA00006116"/>
    </source>
</evidence>
<dbReference type="Pfam" id="PF08519">
    <property type="entry name" value="RFC1"/>
    <property type="match status" value="1"/>
</dbReference>
<evidence type="ECO:0000313" key="12">
    <source>
        <dbReference type="Proteomes" id="UP000193944"/>
    </source>
</evidence>
<keyword evidence="7 8" id="KW-0539">Nucleus</keyword>
<dbReference type="GO" id="GO:0005634">
    <property type="term" value="C:nucleus"/>
    <property type="evidence" value="ECO:0007669"/>
    <property type="project" value="UniProtKB-SubCell"/>
</dbReference>
<evidence type="ECO:0000259" key="10">
    <source>
        <dbReference type="PROSITE" id="PS50172"/>
    </source>
</evidence>
<proteinExistence type="inferred from homology"/>
<dbReference type="PROSITE" id="PS50172">
    <property type="entry name" value="BRCT"/>
    <property type="match status" value="1"/>
</dbReference>
<dbReference type="AlphaFoldDB" id="A0A1Y1XAJ6"/>
<evidence type="ECO:0000256" key="1">
    <source>
        <dbReference type="ARBA" id="ARBA00004123"/>
    </source>
</evidence>
<dbReference type="Proteomes" id="UP000193944">
    <property type="component" value="Unassembled WGS sequence"/>
</dbReference>
<dbReference type="Gene3D" id="3.40.50.300">
    <property type="entry name" value="P-loop containing nucleotide triphosphate hydrolases"/>
    <property type="match status" value="1"/>
</dbReference>
<dbReference type="CDD" id="cd00009">
    <property type="entry name" value="AAA"/>
    <property type="match status" value="1"/>
</dbReference>
<dbReference type="InterPro" id="IPR003593">
    <property type="entry name" value="AAA+_ATPase"/>
</dbReference>
<dbReference type="InterPro" id="IPR047854">
    <property type="entry name" value="RFC_lid"/>
</dbReference>
<organism evidence="11 12">
    <name type="scientific">Anaeromyces robustus</name>
    <dbReference type="NCBI Taxonomy" id="1754192"/>
    <lineage>
        <taxon>Eukaryota</taxon>
        <taxon>Fungi</taxon>
        <taxon>Fungi incertae sedis</taxon>
        <taxon>Chytridiomycota</taxon>
        <taxon>Chytridiomycota incertae sedis</taxon>
        <taxon>Neocallimastigomycetes</taxon>
        <taxon>Neocallimastigales</taxon>
        <taxon>Neocallimastigaceae</taxon>
        <taxon>Anaeromyces</taxon>
    </lineage>
</organism>
<dbReference type="InterPro" id="IPR008921">
    <property type="entry name" value="DNA_pol3_clamp-load_cplx_C"/>
</dbReference>
<dbReference type="GO" id="GO:0003677">
    <property type="term" value="F:DNA binding"/>
    <property type="evidence" value="ECO:0007669"/>
    <property type="project" value="InterPro"/>
</dbReference>
<feature type="region of interest" description="Disordered" evidence="9">
    <location>
        <begin position="853"/>
        <end position="911"/>
    </location>
</feature>
<accession>A0A1Y1XAJ6</accession>
<dbReference type="InterPro" id="IPR012178">
    <property type="entry name" value="RFC1"/>
</dbReference>
<feature type="compositionally biased region" description="Basic and acidic residues" evidence="9">
    <location>
        <begin position="298"/>
        <end position="309"/>
    </location>
</feature>
<protein>
    <recommendedName>
        <fullName evidence="3 8">Replication factor C subunit 1</fullName>
    </recommendedName>
</protein>
<reference evidence="11 12" key="2">
    <citation type="submission" date="2016-08" db="EMBL/GenBank/DDBJ databases">
        <title>Pervasive Adenine N6-methylation of Active Genes in Fungi.</title>
        <authorList>
            <consortium name="DOE Joint Genome Institute"/>
            <person name="Mondo S.J."/>
            <person name="Dannebaum R.O."/>
            <person name="Kuo R.C."/>
            <person name="Labutti K."/>
            <person name="Haridas S."/>
            <person name="Kuo A."/>
            <person name="Salamov A."/>
            <person name="Ahrendt S.R."/>
            <person name="Lipzen A."/>
            <person name="Sullivan W."/>
            <person name="Andreopoulos W.B."/>
            <person name="Clum A."/>
            <person name="Lindquist E."/>
            <person name="Daum C."/>
            <person name="Ramamoorthy G.K."/>
            <person name="Gryganskyi A."/>
            <person name="Culley D."/>
            <person name="Magnuson J.K."/>
            <person name="James T.Y."/>
            <person name="O'Malley M.A."/>
            <person name="Stajich J.E."/>
            <person name="Spatafora J.W."/>
            <person name="Visel A."/>
            <person name="Grigoriev I.V."/>
        </authorList>
    </citation>
    <scope>NUCLEOTIDE SEQUENCE [LARGE SCALE GENOMIC DNA]</scope>
    <source>
        <strain evidence="11 12">S4</strain>
    </source>
</reference>
<evidence type="ECO:0000313" key="11">
    <source>
        <dbReference type="EMBL" id="ORX82775.1"/>
    </source>
</evidence>
<dbReference type="InterPro" id="IPR036420">
    <property type="entry name" value="BRCT_dom_sf"/>
</dbReference>
<evidence type="ECO:0000256" key="8">
    <source>
        <dbReference type="PIRNR" id="PIRNR036578"/>
    </source>
</evidence>
<evidence type="ECO:0000256" key="5">
    <source>
        <dbReference type="ARBA" id="ARBA00022741"/>
    </source>
</evidence>
<feature type="domain" description="BRCT" evidence="10">
    <location>
        <begin position="185"/>
        <end position="262"/>
    </location>
</feature>
<keyword evidence="12" id="KW-1185">Reference proteome</keyword>
<gene>
    <name evidence="11" type="ORF">BCR32DRAFT_267415</name>
</gene>
<dbReference type="EMBL" id="MCFG01000087">
    <property type="protein sequence ID" value="ORX82775.1"/>
    <property type="molecule type" value="Genomic_DNA"/>
</dbReference>